<evidence type="ECO:0000313" key="4">
    <source>
        <dbReference type="Proteomes" id="UP000029033"/>
    </source>
</evidence>
<accession>A0A087D7A1</accession>
<dbReference type="InterPro" id="IPR048447">
    <property type="entry name" value="DUF1980_C"/>
</dbReference>
<proteinExistence type="predicted"/>
<name>A0A087D7A1_9BIFI</name>
<comment type="caution">
    <text evidence="3">The sequence shown here is derived from an EMBL/GenBank/DDBJ whole genome shotgun (WGS) entry which is preliminary data.</text>
</comment>
<gene>
    <name evidence="3" type="ORF">BSCA_2093</name>
</gene>
<dbReference type="AlphaFoldDB" id="A0A087D7A1"/>
<keyword evidence="1" id="KW-0812">Transmembrane</keyword>
<protein>
    <recommendedName>
        <fullName evidence="2">DUF1980 domain-containing protein</fullName>
    </recommendedName>
</protein>
<evidence type="ECO:0000256" key="1">
    <source>
        <dbReference type="SAM" id="Phobius"/>
    </source>
</evidence>
<dbReference type="InterPro" id="IPR015402">
    <property type="entry name" value="DUF1980"/>
</dbReference>
<evidence type="ECO:0000313" key="3">
    <source>
        <dbReference type="EMBL" id="KFI91401.1"/>
    </source>
</evidence>
<sequence length="284" mass="30279">MPHDSSPHDIMPHAVTTHAAPPHAIPPHATVADRIEALCLVALDAAIIHAVASGSYTTLTTPRALPYLIAAAVALVPIAVAAWCGLFHATARSSFRLLVALIVPALIITVPFQPSGGSTGFDQYAGGRAIAIRRDILGPDGAKHLHGLDERRRTITISDDEFGSWYEHIDHNARKYEGYRVHLTGFAYQPSTLGTGEFVLSRQFMSCCILDMTPFGFTVHEASSARTGKTAGAISPHDHDWITVDATIAWGSSGTPGHETQGPILQVTAITAADAAPTGYFYRA</sequence>
<dbReference type="STRING" id="158787.BSCA_2093"/>
<keyword evidence="1" id="KW-1133">Transmembrane helix</keyword>
<dbReference type="Proteomes" id="UP000029033">
    <property type="component" value="Unassembled WGS sequence"/>
</dbReference>
<dbReference type="Pfam" id="PF21537">
    <property type="entry name" value="DUF1980_C"/>
    <property type="match status" value="1"/>
</dbReference>
<feature type="transmembrane region" description="Helical" evidence="1">
    <location>
        <begin position="94"/>
        <end position="112"/>
    </location>
</feature>
<organism evidence="3 4">
    <name type="scientific">Bifidobacterium scardovii</name>
    <dbReference type="NCBI Taxonomy" id="158787"/>
    <lineage>
        <taxon>Bacteria</taxon>
        <taxon>Bacillati</taxon>
        <taxon>Actinomycetota</taxon>
        <taxon>Actinomycetes</taxon>
        <taxon>Bifidobacteriales</taxon>
        <taxon>Bifidobacteriaceae</taxon>
        <taxon>Bifidobacterium</taxon>
    </lineage>
</organism>
<keyword evidence="1" id="KW-0472">Membrane</keyword>
<dbReference type="NCBIfam" id="TIGR03943">
    <property type="entry name" value="TIGR03943 family putative permease subunit"/>
    <property type="match status" value="1"/>
</dbReference>
<keyword evidence="4" id="KW-1185">Reference proteome</keyword>
<evidence type="ECO:0000259" key="2">
    <source>
        <dbReference type="Pfam" id="PF21537"/>
    </source>
</evidence>
<feature type="domain" description="DUF1980" evidence="2">
    <location>
        <begin position="148"/>
        <end position="283"/>
    </location>
</feature>
<dbReference type="EMBL" id="JGZO01000023">
    <property type="protein sequence ID" value="KFI91401.1"/>
    <property type="molecule type" value="Genomic_DNA"/>
</dbReference>
<feature type="transmembrane region" description="Helical" evidence="1">
    <location>
        <begin position="64"/>
        <end position="87"/>
    </location>
</feature>
<dbReference type="eggNOG" id="COG3689">
    <property type="taxonomic scope" value="Bacteria"/>
</dbReference>
<reference evidence="3 4" key="1">
    <citation type="submission" date="2014-03" db="EMBL/GenBank/DDBJ databases">
        <title>Genomics of Bifidobacteria.</title>
        <authorList>
            <person name="Ventura M."/>
            <person name="Milani C."/>
            <person name="Lugli G.A."/>
        </authorList>
    </citation>
    <scope>NUCLEOTIDE SEQUENCE [LARGE SCALE GENOMIC DNA]</scope>
    <source>
        <strain evidence="3 4">LMG 21589</strain>
    </source>
</reference>